<dbReference type="GO" id="GO:0016020">
    <property type="term" value="C:membrane"/>
    <property type="evidence" value="ECO:0007669"/>
    <property type="project" value="UniProtKB-SubCell"/>
</dbReference>
<feature type="transmembrane region" description="Helical" evidence="5">
    <location>
        <begin position="191"/>
        <end position="208"/>
    </location>
</feature>
<feature type="transmembrane region" description="Helical" evidence="5">
    <location>
        <begin position="34"/>
        <end position="53"/>
    </location>
</feature>
<dbReference type="PANTHER" id="PTHR11814">
    <property type="entry name" value="SULFATE TRANSPORTER"/>
    <property type="match status" value="1"/>
</dbReference>
<evidence type="ECO:0000256" key="4">
    <source>
        <dbReference type="ARBA" id="ARBA00023136"/>
    </source>
</evidence>
<keyword evidence="3 5" id="KW-1133">Transmembrane helix</keyword>
<feature type="transmembrane region" description="Helical" evidence="5">
    <location>
        <begin position="242"/>
        <end position="262"/>
    </location>
</feature>
<evidence type="ECO:0000256" key="5">
    <source>
        <dbReference type="SAM" id="Phobius"/>
    </source>
</evidence>
<name>A0A4P2QV53_SORCE</name>
<gene>
    <name evidence="7" type="ORF">SOCE836_061840</name>
</gene>
<keyword evidence="2 5" id="KW-0812">Transmembrane</keyword>
<evidence type="ECO:0000259" key="6">
    <source>
        <dbReference type="Pfam" id="PF00916"/>
    </source>
</evidence>
<evidence type="ECO:0000256" key="3">
    <source>
        <dbReference type="ARBA" id="ARBA00022989"/>
    </source>
</evidence>
<feature type="transmembrane region" description="Helical" evidence="5">
    <location>
        <begin position="321"/>
        <end position="341"/>
    </location>
</feature>
<dbReference type="Proteomes" id="UP000295497">
    <property type="component" value="Chromosome"/>
</dbReference>
<feature type="transmembrane region" description="Helical" evidence="5">
    <location>
        <begin position="214"/>
        <end position="235"/>
    </location>
</feature>
<evidence type="ECO:0000313" key="7">
    <source>
        <dbReference type="EMBL" id="AUX34016.1"/>
    </source>
</evidence>
<reference evidence="7 8" key="1">
    <citation type="submission" date="2015-09" db="EMBL/GenBank/DDBJ databases">
        <title>Sorangium comparison.</title>
        <authorList>
            <person name="Zaburannyi N."/>
            <person name="Bunk B."/>
            <person name="Overmann J."/>
            <person name="Mueller R."/>
        </authorList>
    </citation>
    <scope>NUCLEOTIDE SEQUENCE [LARGE SCALE GENOMIC DNA]</scope>
    <source>
        <strain evidence="7 8">So ce836</strain>
    </source>
</reference>
<keyword evidence="4 5" id="KW-0472">Membrane</keyword>
<accession>A0A4P2QV53</accession>
<comment type="subcellular location">
    <subcellularLocation>
        <location evidence="1">Membrane</location>
        <topology evidence="1">Multi-pass membrane protein</topology>
    </subcellularLocation>
</comment>
<evidence type="ECO:0000256" key="1">
    <source>
        <dbReference type="ARBA" id="ARBA00004141"/>
    </source>
</evidence>
<evidence type="ECO:0000313" key="8">
    <source>
        <dbReference type="Proteomes" id="UP000295497"/>
    </source>
</evidence>
<evidence type="ECO:0000256" key="2">
    <source>
        <dbReference type="ARBA" id="ARBA00022692"/>
    </source>
</evidence>
<protein>
    <submittedName>
        <fullName evidence="7">Sulfate transporter</fullName>
    </submittedName>
</protein>
<feature type="transmembrane region" description="Helical" evidence="5">
    <location>
        <begin position="361"/>
        <end position="393"/>
    </location>
</feature>
<sequence>MPAYPRADHPMSKPIISTGAPAQAPASASWKNDLVSGFLVFLIALPLCLGIAMASGFPPIAGVLTAVVGGIIATWLGSAPLTIKGPAAGLIVIALGAVQELGGGDNSVGYRRALACIAVAALTQIAFALARAGKLGDFFPVSVVHGMLAAIGIIICSKQIHTLLGVTPAAKEPLHLILEIPRSLSRLNPEIASIGVLSLIILFGYPAVAKTSRFLQKIPAPMLVLALSVPLAYVFDLEHEHTYTLATTHATYAIGPSFLVNLPGNLLQAIVFPDFSHVGTSASIKYIVMFSLVGSIESLLSAKAVDSLDPAKRRSDLDRDLLATGIGNLIAGLLGGLPMISEIVRSSANIGYGARSRLSNFFHGTFLLLFVAFAPGLIHRIPLAALAAMLTFTGTRLASPKEFVRTLRIGREQLIIFGTTAAFCIASDLLVGVAAGIAVKMLIHVINGAPLRVLFRPDVEERAEGGRVVLRVKHAAVFSNYLSIQRRLASHANASSIEINFAEARLVDHTVMSNLHELEGVMKREGRTLTLAGLGDHFQMSSHPLSARKRTIISPVAER</sequence>
<dbReference type="InterPro" id="IPR001902">
    <property type="entry name" value="SLC26A/SulP_fam"/>
</dbReference>
<dbReference type="Pfam" id="PF00916">
    <property type="entry name" value="Sulfate_transp"/>
    <property type="match status" value="1"/>
</dbReference>
<feature type="transmembrane region" description="Helical" evidence="5">
    <location>
        <begin position="414"/>
        <end position="439"/>
    </location>
</feature>
<proteinExistence type="predicted"/>
<feature type="transmembrane region" description="Helical" evidence="5">
    <location>
        <begin position="113"/>
        <end position="132"/>
    </location>
</feature>
<dbReference type="InterPro" id="IPR011547">
    <property type="entry name" value="SLC26A/SulP_dom"/>
</dbReference>
<dbReference type="EMBL" id="CP012672">
    <property type="protein sequence ID" value="AUX34016.1"/>
    <property type="molecule type" value="Genomic_DNA"/>
</dbReference>
<dbReference type="AlphaFoldDB" id="A0A4P2QV53"/>
<dbReference type="GO" id="GO:0055085">
    <property type="term" value="P:transmembrane transport"/>
    <property type="evidence" value="ECO:0007669"/>
    <property type="project" value="InterPro"/>
</dbReference>
<organism evidence="7 8">
    <name type="scientific">Sorangium cellulosum</name>
    <name type="common">Polyangium cellulosum</name>
    <dbReference type="NCBI Taxonomy" id="56"/>
    <lineage>
        <taxon>Bacteria</taxon>
        <taxon>Pseudomonadati</taxon>
        <taxon>Myxococcota</taxon>
        <taxon>Polyangia</taxon>
        <taxon>Polyangiales</taxon>
        <taxon>Polyangiaceae</taxon>
        <taxon>Sorangium</taxon>
    </lineage>
</organism>
<feature type="transmembrane region" description="Helical" evidence="5">
    <location>
        <begin position="282"/>
        <end position="300"/>
    </location>
</feature>
<feature type="domain" description="SLC26A/SulP transporter" evidence="6">
    <location>
        <begin position="31"/>
        <end position="417"/>
    </location>
</feature>
<feature type="transmembrane region" description="Helical" evidence="5">
    <location>
        <begin position="138"/>
        <end position="156"/>
    </location>
</feature>